<evidence type="ECO:0000313" key="2">
    <source>
        <dbReference type="Proteomes" id="UP000540191"/>
    </source>
</evidence>
<dbReference type="EMBL" id="JACHNA010000001">
    <property type="protein sequence ID" value="MBB4736199.1"/>
    <property type="molecule type" value="Genomic_DNA"/>
</dbReference>
<dbReference type="AlphaFoldDB" id="A0A7W7GQ30"/>
<reference evidence="1 2" key="1">
    <citation type="submission" date="2020-08" db="EMBL/GenBank/DDBJ databases">
        <title>Sequencing the genomes of 1000 actinobacteria strains.</title>
        <authorList>
            <person name="Klenk H.-P."/>
        </authorList>
    </citation>
    <scope>NUCLEOTIDE SEQUENCE [LARGE SCALE GENOMIC DNA]</scope>
    <source>
        <strain evidence="1 2">DSM 23974</strain>
    </source>
</reference>
<evidence type="ECO:0000313" key="1">
    <source>
        <dbReference type="EMBL" id="MBB4736199.1"/>
    </source>
</evidence>
<evidence type="ECO:0008006" key="3">
    <source>
        <dbReference type="Google" id="ProtNLM"/>
    </source>
</evidence>
<dbReference type="Proteomes" id="UP000540191">
    <property type="component" value="Unassembled WGS sequence"/>
</dbReference>
<name>A0A7W7GQ30_9MICC</name>
<comment type="caution">
    <text evidence="1">The sequence shown here is derived from an EMBL/GenBank/DDBJ whole genome shotgun (WGS) entry which is preliminary data.</text>
</comment>
<gene>
    <name evidence="1" type="ORF">HDA30_001707</name>
</gene>
<proteinExistence type="predicted"/>
<keyword evidence="2" id="KW-1185">Reference proteome</keyword>
<organism evidence="1 2">
    <name type="scientific">Micrococcus cohnii</name>
    <dbReference type="NCBI Taxonomy" id="993416"/>
    <lineage>
        <taxon>Bacteria</taxon>
        <taxon>Bacillati</taxon>
        <taxon>Actinomycetota</taxon>
        <taxon>Actinomycetes</taxon>
        <taxon>Micrococcales</taxon>
        <taxon>Micrococcaceae</taxon>
        <taxon>Micrococcus</taxon>
    </lineage>
</organism>
<protein>
    <recommendedName>
        <fullName evidence="3">SRPBCC family protein</fullName>
    </recommendedName>
</protein>
<dbReference type="RefSeq" id="WP_102708705.1">
    <property type="nucleotide sequence ID" value="NZ_JACHNA010000001.1"/>
</dbReference>
<sequence length="165" mass="18735">MKIRNTHRRHLAATTGEVDTLLDGLGSNTDALWPRHLWFPMRLDRQVAAGAKGGHGPVRYRCTARARGCVVFEFDTILGSPHWHGEHRFVVHPRPIGSVLVHELELEVPLPQYMQWIFLVGPLHDAVLEDLLDRADGVAAARWSLWVRLLRRALPAVRARRPINS</sequence>
<accession>A0A7W7GQ30</accession>